<gene>
    <name evidence="13" type="ORF">G3I43_10555</name>
</gene>
<comment type="caution">
    <text evidence="13">The sequence shown here is derived from an EMBL/GenBank/DDBJ whole genome shotgun (WGS) entry which is preliminary data.</text>
</comment>
<dbReference type="PROSITE" id="PS50110">
    <property type="entry name" value="RESPONSE_REGULATORY"/>
    <property type="match status" value="1"/>
</dbReference>
<accession>A0A6G3SPD1</accession>
<evidence type="ECO:0000256" key="10">
    <source>
        <dbReference type="SAM" id="MobiDB-lite"/>
    </source>
</evidence>
<feature type="modified residue" description="4-aspartylphosphate" evidence="8">
    <location>
        <position position="98"/>
    </location>
</feature>
<organism evidence="13">
    <name type="scientific">Streptomyces anulatus</name>
    <name type="common">Streptomyces chrysomallus</name>
    <dbReference type="NCBI Taxonomy" id="1892"/>
    <lineage>
        <taxon>Bacteria</taxon>
        <taxon>Bacillati</taxon>
        <taxon>Actinomycetota</taxon>
        <taxon>Actinomycetes</taxon>
        <taxon>Kitasatosporales</taxon>
        <taxon>Streptomycetaceae</taxon>
        <taxon>Streptomyces</taxon>
    </lineage>
</organism>
<dbReference type="InterPro" id="IPR016032">
    <property type="entry name" value="Sig_transdc_resp-reg_C-effctor"/>
</dbReference>
<dbReference type="CDD" id="cd00383">
    <property type="entry name" value="trans_reg_C"/>
    <property type="match status" value="1"/>
</dbReference>
<dbReference type="GO" id="GO:0045893">
    <property type="term" value="P:positive regulation of DNA-templated transcription"/>
    <property type="evidence" value="ECO:0007669"/>
    <property type="project" value="UniProtKB-ARBA"/>
</dbReference>
<dbReference type="GO" id="GO:0005829">
    <property type="term" value="C:cytosol"/>
    <property type="evidence" value="ECO:0007669"/>
    <property type="project" value="TreeGrafter"/>
</dbReference>
<dbReference type="GO" id="GO:0032993">
    <property type="term" value="C:protein-DNA complex"/>
    <property type="evidence" value="ECO:0007669"/>
    <property type="project" value="TreeGrafter"/>
</dbReference>
<proteinExistence type="predicted"/>
<protein>
    <submittedName>
        <fullName evidence="13">Response regulator transcription factor</fullName>
    </submittedName>
</protein>
<evidence type="ECO:0000256" key="8">
    <source>
        <dbReference type="PROSITE-ProRule" id="PRU00169"/>
    </source>
</evidence>
<feature type="domain" description="OmpR/PhoB-type" evidence="12">
    <location>
        <begin position="173"/>
        <end position="272"/>
    </location>
</feature>
<feature type="domain" description="Response regulatory" evidence="11">
    <location>
        <begin position="49"/>
        <end position="162"/>
    </location>
</feature>
<keyword evidence="6 9" id="KW-0238">DNA-binding</keyword>
<comment type="subcellular location">
    <subcellularLocation>
        <location evidence="1">Cytoplasm</location>
    </subcellularLocation>
</comment>
<evidence type="ECO:0000256" key="7">
    <source>
        <dbReference type="ARBA" id="ARBA00023163"/>
    </source>
</evidence>
<dbReference type="InterPro" id="IPR001867">
    <property type="entry name" value="OmpR/PhoB-type_DNA-bd"/>
</dbReference>
<dbReference type="AlphaFoldDB" id="A0A6G3SPD1"/>
<dbReference type="FunFam" id="3.40.50.2300:FF:000021">
    <property type="entry name" value="Two-component system response regulator KdpE"/>
    <property type="match status" value="1"/>
</dbReference>
<dbReference type="PROSITE" id="PS51755">
    <property type="entry name" value="OMPR_PHOB"/>
    <property type="match status" value="1"/>
</dbReference>
<dbReference type="Pfam" id="PF00486">
    <property type="entry name" value="Trans_reg_C"/>
    <property type="match status" value="1"/>
</dbReference>
<dbReference type="Gene3D" id="1.10.10.10">
    <property type="entry name" value="Winged helix-like DNA-binding domain superfamily/Winged helix DNA-binding domain"/>
    <property type="match status" value="1"/>
</dbReference>
<evidence type="ECO:0000259" key="11">
    <source>
        <dbReference type="PROSITE" id="PS50110"/>
    </source>
</evidence>
<keyword evidence="2" id="KW-0963">Cytoplasm</keyword>
<keyword evidence="7" id="KW-0804">Transcription</keyword>
<feature type="DNA-binding region" description="OmpR/PhoB-type" evidence="9">
    <location>
        <begin position="173"/>
        <end position="272"/>
    </location>
</feature>
<dbReference type="InterPro" id="IPR011006">
    <property type="entry name" value="CheY-like_superfamily"/>
</dbReference>
<dbReference type="Gene3D" id="3.40.50.2300">
    <property type="match status" value="1"/>
</dbReference>
<dbReference type="Gene3D" id="6.10.250.690">
    <property type="match status" value="1"/>
</dbReference>
<dbReference type="InterPro" id="IPR036388">
    <property type="entry name" value="WH-like_DNA-bd_sf"/>
</dbReference>
<sequence length="310" mass="34028">MTAQYLLDQRVPARELVTVGLAKPTEPPAPVQVPGRTGPKDEEPAQPTRLLLVEDDDAIREGLRLALTRQGYEVLAEGTGRAGLRSAYLQRPDLVLLDVMLPDIDGMEVLRRLRTVSDVPVIYLTARGDPIDVIVGLETGADDYIVKPCQPREINARIRRVLYRYRAAERRDGDVYDDGLLRLDSPQQQAWAAGVPLPLSRTEFRVLDRLVRRTGAVQHFGTLLEAGWGAASPGARDRVKFTVSRLRGKLDATPVGGGSIVSVRGMGYLYRSPTTPALPPSPKPAAASTGYGHTRALHDGFRAQDRAEER</sequence>
<keyword evidence="5" id="KW-0805">Transcription regulation</keyword>
<dbReference type="SUPFAM" id="SSF46894">
    <property type="entry name" value="C-terminal effector domain of the bipartite response regulators"/>
    <property type="match status" value="1"/>
</dbReference>
<dbReference type="GO" id="GO:0000156">
    <property type="term" value="F:phosphorelay response regulator activity"/>
    <property type="evidence" value="ECO:0007669"/>
    <property type="project" value="TreeGrafter"/>
</dbReference>
<dbReference type="SMART" id="SM00448">
    <property type="entry name" value="REC"/>
    <property type="match status" value="1"/>
</dbReference>
<dbReference type="PANTHER" id="PTHR48111">
    <property type="entry name" value="REGULATOR OF RPOS"/>
    <property type="match status" value="1"/>
</dbReference>
<dbReference type="GO" id="GO:0000987">
    <property type="term" value="F:cis-regulatory region sequence-specific DNA binding"/>
    <property type="evidence" value="ECO:0007669"/>
    <property type="project" value="UniProtKB-ARBA"/>
</dbReference>
<evidence type="ECO:0000256" key="9">
    <source>
        <dbReference type="PROSITE-ProRule" id="PRU01091"/>
    </source>
</evidence>
<evidence type="ECO:0000256" key="4">
    <source>
        <dbReference type="ARBA" id="ARBA00023012"/>
    </source>
</evidence>
<feature type="region of interest" description="Disordered" evidence="10">
    <location>
        <begin position="21"/>
        <end position="45"/>
    </location>
</feature>
<dbReference type="GO" id="GO:0042802">
    <property type="term" value="F:identical protein binding"/>
    <property type="evidence" value="ECO:0007669"/>
    <property type="project" value="UniProtKB-ARBA"/>
</dbReference>
<dbReference type="RefSeq" id="WP_164257253.1">
    <property type="nucleotide sequence ID" value="NZ_JAAGLK010000228.1"/>
</dbReference>
<evidence type="ECO:0000256" key="3">
    <source>
        <dbReference type="ARBA" id="ARBA00022553"/>
    </source>
</evidence>
<evidence type="ECO:0000313" key="13">
    <source>
        <dbReference type="EMBL" id="NEB84612.1"/>
    </source>
</evidence>
<dbReference type="InterPro" id="IPR039420">
    <property type="entry name" value="WalR-like"/>
</dbReference>
<evidence type="ECO:0000256" key="5">
    <source>
        <dbReference type="ARBA" id="ARBA00023015"/>
    </source>
</evidence>
<dbReference type="CDD" id="cd17574">
    <property type="entry name" value="REC_OmpR"/>
    <property type="match status" value="1"/>
</dbReference>
<feature type="compositionally biased region" description="Basic and acidic residues" evidence="10">
    <location>
        <begin position="296"/>
        <end position="310"/>
    </location>
</feature>
<dbReference type="PANTHER" id="PTHR48111:SF1">
    <property type="entry name" value="TWO-COMPONENT RESPONSE REGULATOR ORR33"/>
    <property type="match status" value="1"/>
</dbReference>
<evidence type="ECO:0000256" key="1">
    <source>
        <dbReference type="ARBA" id="ARBA00004496"/>
    </source>
</evidence>
<keyword evidence="4" id="KW-0902">Two-component regulatory system</keyword>
<dbReference type="Pfam" id="PF00072">
    <property type="entry name" value="Response_reg"/>
    <property type="match status" value="1"/>
</dbReference>
<dbReference type="SUPFAM" id="SSF52172">
    <property type="entry name" value="CheY-like"/>
    <property type="match status" value="1"/>
</dbReference>
<feature type="region of interest" description="Disordered" evidence="10">
    <location>
        <begin position="274"/>
        <end position="310"/>
    </location>
</feature>
<evidence type="ECO:0000256" key="2">
    <source>
        <dbReference type="ARBA" id="ARBA00022490"/>
    </source>
</evidence>
<evidence type="ECO:0000256" key="6">
    <source>
        <dbReference type="ARBA" id="ARBA00023125"/>
    </source>
</evidence>
<evidence type="ECO:0000259" key="12">
    <source>
        <dbReference type="PROSITE" id="PS51755"/>
    </source>
</evidence>
<dbReference type="SMART" id="SM00862">
    <property type="entry name" value="Trans_reg_C"/>
    <property type="match status" value="1"/>
</dbReference>
<dbReference type="EMBL" id="JAAGMK010000285">
    <property type="protein sequence ID" value="NEB84612.1"/>
    <property type="molecule type" value="Genomic_DNA"/>
</dbReference>
<dbReference type="InterPro" id="IPR001789">
    <property type="entry name" value="Sig_transdc_resp-reg_receiver"/>
</dbReference>
<reference evidence="13" key="1">
    <citation type="submission" date="2020-01" db="EMBL/GenBank/DDBJ databases">
        <title>Insect and environment-associated Actinomycetes.</title>
        <authorList>
            <person name="Currrie C."/>
            <person name="Chevrette M."/>
            <person name="Carlson C."/>
            <person name="Stubbendieck R."/>
            <person name="Wendt-Pienkowski E."/>
        </authorList>
    </citation>
    <scope>NUCLEOTIDE SEQUENCE</scope>
    <source>
        <strain evidence="13">SID505</strain>
    </source>
</reference>
<name>A0A6G3SPD1_STRAQ</name>
<keyword evidence="3 8" id="KW-0597">Phosphoprotein</keyword>